<evidence type="ECO:0000313" key="1">
    <source>
        <dbReference type="EMBL" id="GGJ63185.1"/>
    </source>
</evidence>
<evidence type="ECO:0000313" key="2">
    <source>
        <dbReference type="Proteomes" id="UP000657574"/>
    </source>
</evidence>
<gene>
    <name evidence="1" type="ORF">GCM10010121_087370</name>
</gene>
<dbReference type="EMBL" id="BMQA01000075">
    <property type="protein sequence ID" value="GGJ63185.1"/>
    <property type="molecule type" value="Genomic_DNA"/>
</dbReference>
<comment type="caution">
    <text evidence="1">The sequence shown here is derived from an EMBL/GenBank/DDBJ whole genome shotgun (WGS) entry which is preliminary data.</text>
</comment>
<reference evidence="1" key="1">
    <citation type="journal article" date="2014" name="Int. J. Syst. Evol. Microbiol.">
        <title>Complete genome sequence of Corynebacterium casei LMG S-19264T (=DSM 44701T), isolated from a smear-ripened cheese.</title>
        <authorList>
            <consortium name="US DOE Joint Genome Institute (JGI-PGF)"/>
            <person name="Walter F."/>
            <person name="Albersmeier A."/>
            <person name="Kalinowski J."/>
            <person name="Ruckert C."/>
        </authorList>
    </citation>
    <scope>NUCLEOTIDE SEQUENCE</scope>
    <source>
        <strain evidence="1">JCM 3086</strain>
    </source>
</reference>
<name>A0A917P5W4_9ACTN</name>
<dbReference type="AlphaFoldDB" id="A0A917P5W4"/>
<accession>A0A917P5W4</accession>
<proteinExistence type="predicted"/>
<dbReference type="Proteomes" id="UP000657574">
    <property type="component" value="Unassembled WGS sequence"/>
</dbReference>
<keyword evidence="2" id="KW-1185">Reference proteome</keyword>
<dbReference type="RefSeq" id="WP_189316877.1">
    <property type="nucleotide sequence ID" value="NZ_BMQA01000075.1"/>
</dbReference>
<protein>
    <submittedName>
        <fullName evidence="1">Uncharacterized protein</fullName>
    </submittedName>
</protein>
<organism evidence="1 2">
    <name type="scientific">Streptomyces brasiliensis</name>
    <dbReference type="NCBI Taxonomy" id="1954"/>
    <lineage>
        <taxon>Bacteria</taxon>
        <taxon>Bacillati</taxon>
        <taxon>Actinomycetota</taxon>
        <taxon>Actinomycetes</taxon>
        <taxon>Kitasatosporales</taxon>
        <taxon>Streptomycetaceae</taxon>
        <taxon>Streptomyces</taxon>
    </lineage>
</organism>
<sequence length="386" mass="40891">MAPRKPPSSADQQLIEQAARHGFTATAKQLARWRRAGLLPGNIPGGGLGRGRGSTSTPPPESFDLVLALARLAGRGKRPTDLALLLFAEGLPVPEATVRAAFRAAVDAVAIPGEDSAQGGGLDLDERLDQLSNHAADRGQTTSLVPARARRIDERIADVLGGLPAELLELDQSAEPSPLTPQDATLTAMTATLGGSVPLQDIGALLRAMSPGMPANPFASLVETTREDVPETAARVLADDGSLTFIPDGDARDLLRALVDTVPLEDLAAGWRTAQQVREWALDLCQRVEGELDTGQIGEAVTEWLHGRQLRSGISVIETLRDRRWSPSKGALSALMLLFQCQMFTLLDSLVPGCQWHVLQIPGVVPPPIYDLILGKVVGPEAGAAS</sequence>
<reference evidence="1" key="2">
    <citation type="submission" date="2020-09" db="EMBL/GenBank/DDBJ databases">
        <authorList>
            <person name="Sun Q."/>
            <person name="Ohkuma M."/>
        </authorList>
    </citation>
    <scope>NUCLEOTIDE SEQUENCE</scope>
    <source>
        <strain evidence="1">JCM 3086</strain>
    </source>
</reference>